<comment type="caution">
    <text evidence="2">The sequence shown here is derived from an EMBL/GenBank/DDBJ whole genome shotgun (WGS) entry which is preliminary data.</text>
</comment>
<keyword evidence="3" id="KW-1185">Reference proteome</keyword>
<protein>
    <submittedName>
        <fullName evidence="2">Disulfide bond corrector protein DsbC</fullName>
    </submittedName>
</protein>
<dbReference type="Pfam" id="PF11412">
    <property type="entry name" value="DsbD_N"/>
    <property type="match status" value="1"/>
</dbReference>
<evidence type="ECO:0000313" key="3">
    <source>
        <dbReference type="Proteomes" id="UP000286246"/>
    </source>
</evidence>
<proteinExistence type="predicted"/>
<dbReference type="InterPro" id="IPR028250">
    <property type="entry name" value="DsbDN"/>
</dbReference>
<dbReference type="EMBL" id="RAPY01000008">
    <property type="protein sequence ID" value="RKE42589.1"/>
    <property type="molecule type" value="Genomic_DNA"/>
</dbReference>
<gene>
    <name evidence="2" type="ORF">DFQ12_5504</name>
</gene>
<dbReference type="Proteomes" id="UP000286246">
    <property type="component" value="Unassembled WGS sequence"/>
</dbReference>
<organism evidence="2 3">
    <name type="scientific">Sphingobacterium detergens</name>
    <dbReference type="NCBI Taxonomy" id="1145106"/>
    <lineage>
        <taxon>Bacteria</taxon>
        <taxon>Pseudomonadati</taxon>
        <taxon>Bacteroidota</taxon>
        <taxon>Sphingobacteriia</taxon>
        <taxon>Sphingobacteriales</taxon>
        <taxon>Sphingobacteriaceae</taxon>
        <taxon>Sphingobacterium</taxon>
    </lineage>
</organism>
<dbReference type="AlphaFoldDB" id="A0A420ADP8"/>
<sequence>MKKVVLMLALIGFTISSVKCQIFKPVKWTFASKKINSNEAVIFVKATMDAGWHIYGLNVPQGGPEATKFVFTKSKDFNLIGKVLEPKPKSKYEDVFKVNVPFHDKEVIFQQKIKLNSSTPTRISGKVSFMSCDKTQCLPEDDYNFALVIKE</sequence>
<evidence type="ECO:0000313" key="2">
    <source>
        <dbReference type="EMBL" id="RKE42589.1"/>
    </source>
</evidence>
<dbReference type="OrthoDB" id="767251at2"/>
<name>A0A420ADP8_SPHD1</name>
<feature type="domain" description="Thiol:disulfide interchange protein DsbD N-terminal" evidence="1">
    <location>
        <begin position="34"/>
        <end position="145"/>
    </location>
</feature>
<dbReference type="RefSeq" id="WP_120262059.1">
    <property type="nucleotide sequence ID" value="NZ_RAPY01000008.1"/>
</dbReference>
<evidence type="ECO:0000259" key="1">
    <source>
        <dbReference type="Pfam" id="PF11412"/>
    </source>
</evidence>
<accession>A0A420ADP8</accession>
<reference evidence="2 3" key="1">
    <citation type="submission" date="2018-09" db="EMBL/GenBank/DDBJ databases">
        <title>Genomic Encyclopedia of Type Strains, Phase III (KMG-III): the genomes of soil and plant-associated and newly described type strains.</title>
        <authorList>
            <person name="Whitman W."/>
        </authorList>
    </citation>
    <scope>NUCLEOTIDE SEQUENCE [LARGE SCALE GENOMIC DNA]</scope>
    <source>
        <strain evidence="2 3">CECT 7938</strain>
    </source>
</reference>